<dbReference type="GO" id="GO:0016020">
    <property type="term" value="C:membrane"/>
    <property type="evidence" value="ECO:0007669"/>
    <property type="project" value="UniProtKB-SubCell"/>
</dbReference>
<feature type="region of interest" description="Disordered" evidence="5">
    <location>
        <begin position="171"/>
        <end position="221"/>
    </location>
</feature>
<dbReference type="InterPro" id="IPR051694">
    <property type="entry name" value="Immunoregulatory_rcpt-like"/>
</dbReference>
<name>F0X901_GROCL</name>
<evidence type="ECO:0000256" key="4">
    <source>
        <dbReference type="ARBA" id="ARBA00023136"/>
    </source>
</evidence>
<feature type="chain" id="PRO_5003263792" evidence="7">
    <location>
        <begin position="21"/>
        <end position="313"/>
    </location>
</feature>
<proteinExistence type="predicted"/>
<dbReference type="GO" id="GO:0071944">
    <property type="term" value="C:cell periphery"/>
    <property type="evidence" value="ECO:0007669"/>
    <property type="project" value="UniProtKB-ARBA"/>
</dbReference>
<organism evidence="9">
    <name type="scientific">Grosmannia clavigera (strain kw1407 / UAMH 11150)</name>
    <name type="common">Blue stain fungus</name>
    <name type="synonym">Graphiocladiella clavigera</name>
    <dbReference type="NCBI Taxonomy" id="655863"/>
    <lineage>
        <taxon>Eukaryota</taxon>
        <taxon>Fungi</taxon>
        <taxon>Dikarya</taxon>
        <taxon>Ascomycota</taxon>
        <taxon>Pezizomycotina</taxon>
        <taxon>Sordariomycetes</taxon>
        <taxon>Sordariomycetidae</taxon>
        <taxon>Ophiostomatales</taxon>
        <taxon>Ophiostomataceae</taxon>
        <taxon>Leptographium</taxon>
    </lineage>
</organism>
<dbReference type="PANTHER" id="PTHR15549">
    <property type="entry name" value="PAIRED IMMUNOGLOBULIN-LIKE TYPE 2 RECEPTOR"/>
    <property type="match status" value="1"/>
</dbReference>
<feature type="signal peptide" evidence="7">
    <location>
        <begin position="1"/>
        <end position="20"/>
    </location>
</feature>
<evidence type="ECO:0000256" key="5">
    <source>
        <dbReference type="SAM" id="MobiDB-lite"/>
    </source>
</evidence>
<evidence type="ECO:0000256" key="3">
    <source>
        <dbReference type="ARBA" id="ARBA00022989"/>
    </source>
</evidence>
<feature type="region of interest" description="Disordered" evidence="5">
    <location>
        <begin position="253"/>
        <end position="278"/>
    </location>
</feature>
<evidence type="ECO:0000256" key="7">
    <source>
        <dbReference type="SAM" id="SignalP"/>
    </source>
</evidence>
<gene>
    <name evidence="8" type="ORF">CMQ_4145</name>
</gene>
<keyword evidence="4 6" id="KW-0472">Membrane</keyword>
<dbReference type="AlphaFoldDB" id="F0X901"/>
<sequence length="313" mass="32613">MFLALLWLFALSHAIHHVSASPAVTAAPFFSPRRPRDRLLELERRDSTTELSTCGYLNGNIDSPRTAQPGFDCRIDTAHGIWGFCPTTVISATDCGLAAACKDSGTCTSICRFNTNTALTTFTCANSGTLTNYCSTALLTFGVDQTYGYLACGASSETQHYDVSATVTPSTSLTASSSTKTSSASSGSSSSTGPSSGTTSSVPLPTTSTADSNSSKGNSGSSVGPIVGGVVGGLALVCASVVAVIYIVKRNRSRTPTDQDPRHAPETPLAPPQPPAQSLYEVAASNEEAKYPFVHASQQDYSYAVELPSNTHN</sequence>
<dbReference type="OrthoDB" id="3547571at2759"/>
<feature type="transmembrane region" description="Helical" evidence="6">
    <location>
        <begin position="226"/>
        <end position="248"/>
    </location>
</feature>
<evidence type="ECO:0000256" key="6">
    <source>
        <dbReference type="SAM" id="Phobius"/>
    </source>
</evidence>
<accession>F0X901</accession>
<evidence type="ECO:0000313" key="9">
    <source>
        <dbReference type="Proteomes" id="UP000007796"/>
    </source>
</evidence>
<dbReference type="EMBL" id="GL629735">
    <property type="protein sequence ID" value="EFX06076.1"/>
    <property type="molecule type" value="Genomic_DNA"/>
</dbReference>
<keyword evidence="7" id="KW-0732">Signal</keyword>
<dbReference type="InParanoid" id="F0X901"/>
<reference evidence="8 9" key="1">
    <citation type="journal article" date="2011" name="Proc. Natl. Acad. Sci. U.S.A.">
        <title>Genome and transcriptome analyses of the mountain pine beetle-fungal symbiont Grosmannia clavigera, a lodgepole pine pathogen.</title>
        <authorList>
            <person name="DiGuistini S."/>
            <person name="Wang Y."/>
            <person name="Liao N.Y."/>
            <person name="Taylor G."/>
            <person name="Tanguay P."/>
            <person name="Feau N."/>
            <person name="Henrissat B."/>
            <person name="Chan S.K."/>
            <person name="Hesse-Orce U."/>
            <person name="Alamouti S.M."/>
            <person name="Tsui C.K.M."/>
            <person name="Docking R.T."/>
            <person name="Levasseur A."/>
            <person name="Haridas S."/>
            <person name="Robertson G."/>
            <person name="Birol I."/>
            <person name="Holt R.A."/>
            <person name="Marra M.A."/>
            <person name="Hamelin R.C."/>
            <person name="Hirst M."/>
            <person name="Jones S.J.M."/>
            <person name="Bohlmann J."/>
            <person name="Breuil C."/>
        </authorList>
    </citation>
    <scope>NUCLEOTIDE SEQUENCE [LARGE SCALE GENOMIC DNA]</scope>
    <source>
        <strain evidence="9">kw1407 / UAMH 11150</strain>
    </source>
</reference>
<evidence type="ECO:0000256" key="2">
    <source>
        <dbReference type="ARBA" id="ARBA00022692"/>
    </source>
</evidence>
<dbReference type="PANTHER" id="PTHR15549:SF26">
    <property type="entry name" value="AXIAL BUDDING PATTERN PROTEIN 2-RELATED"/>
    <property type="match status" value="1"/>
</dbReference>
<protein>
    <submittedName>
        <fullName evidence="8">Uncharacterized protein</fullName>
    </submittedName>
</protein>
<dbReference type="Proteomes" id="UP000007796">
    <property type="component" value="Unassembled WGS sequence"/>
</dbReference>
<evidence type="ECO:0000256" key="1">
    <source>
        <dbReference type="ARBA" id="ARBA00004167"/>
    </source>
</evidence>
<dbReference type="HOGENOM" id="CLU_054422_0_0_1"/>
<dbReference type="STRING" id="655863.F0X901"/>
<comment type="subcellular location">
    <subcellularLocation>
        <location evidence="1">Membrane</location>
        <topology evidence="1">Single-pass membrane protein</topology>
    </subcellularLocation>
</comment>
<keyword evidence="9" id="KW-1185">Reference proteome</keyword>
<evidence type="ECO:0000313" key="8">
    <source>
        <dbReference type="EMBL" id="EFX06076.1"/>
    </source>
</evidence>
<feature type="compositionally biased region" description="Basic and acidic residues" evidence="5">
    <location>
        <begin position="255"/>
        <end position="265"/>
    </location>
</feature>
<dbReference type="RefSeq" id="XP_014175558.1">
    <property type="nucleotide sequence ID" value="XM_014320083.1"/>
</dbReference>
<dbReference type="GeneID" id="25977324"/>
<keyword evidence="2 6" id="KW-0812">Transmembrane</keyword>
<keyword evidence="3 6" id="KW-1133">Transmembrane helix</keyword>
<dbReference type="eggNOG" id="ENOG502SS51">
    <property type="taxonomic scope" value="Eukaryota"/>
</dbReference>